<dbReference type="AlphaFoldDB" id="A0AA39QZI5"/>
<protein>
    <submittedName>
        <fullName evidence="1">Uncharacterized protein</fullName>
    </submittedName>
</protein>
<proteinExistence type="predicted"/>
<accession>A0AA39QZI5</accession>
<dbReference type="Proteomes" id="UP001166286">
    <property type="component" value="Unassembled WGS sequence"/>
</dbReference>
<gene>
    <name evidence="1" type="ORF">JMJ35_005178</name>
</gene>
<evidence type="ECO:0000313" key="1">
    <source>
        <dbReference type="EMBL" id="KAK0512050.1"/>
    </source>
</evidence>
<evidence type="ECO:0000313" key="2">
    <source>
        <dbReference type="Proteomes" id="UP001166286"/>
    </source>
</evidence>
<comment type="caution">
    <text evidence="1">The sequence shown here is derived from an EMBL/GenBank/DDBJ whole genome shotgun (WGS) entry which is preliminary data.</text>
</comment>
<keyword evidence="2" id="KW-1185">Reference proteome</keyword>
<name>A0AA39QZI5_9LECA</name>
<sequence>MKLSNVLFFAAGVYRVSALGGVGAALCLAACTPLLINPLAYAACAAGCSALGVSGDDIGGCPRFLPDGTIIFEKESSQCEEACKTLLREPLTYAACLGGCAARTEGEKK</sequence>
<organism evidence="1 2">
    <name type="scientific">Cladonia borealis</name>
    <dbReference type="NCBI Taxonomy" id="184061"/>
    <lineage>
        <taxon>Eukaryota</taxon>
        <taxon>Fungi</taxon>
        <taxon>Dikarya</taxon>
        <taxon>Ascomycota</taxon>
        <taxon>Pezizomycotina</taxon>
        <taxon>Lecanoromycetes</taxon>
        <taxon>OSLEUM clade</taxon>
        <taxon>Lecanoromycetidae</taxon>
        <taxon>Lecanorales</taxon>
        <taxon>Lecanorineae</taxon>
        <taxon>Cladoniaceae</taxon>
        <taxon>Cladonia</taxon>
    </lineage>
</organism>
<reference evidence="1" key="1">
    <citation type="submission" date="2023-03" db="EMBL/GenBank/DDBJ databases">
        <title>Complete genome of Cladonia borealis.</title>
        <authorList>
            <person name="Park H."/>
        </authorList>
    </citation>
    <scope>NUCLEOTIDE SEQUENCE</scope>
    <source>
        <strain evidence="1">ANT050790</strain>
    </source>
</reference>
<dbReference type="EMBL" id="JAFEKC020000011">
    <property type="protein sequence ID" value="KAK0512050.1"/>
    <property type="molecule type" value="Genomic_DNA"/>
</dbReference>